<comment type="caution">
    <text evidence="2">The sequence shown here is derived from an EMBL/GenBank/DDBJ whole genome shotgun (WGS) entry which is preliminary data.</text>
</comment>
<dbReference type="VEuPathDB" id="FungiDB:PSTT_03130"/>
<name>A0A2S4WNR9_9BASI</name>
<accession>A0A2S4WNR9</accession>
<dbReference type="VEuPathDB" id="FungiDB:PSHT_00329"/>
<dbReference type="OrthoDB" id="2498534at2759"/>
<proteinExistence type="predicted"/>
<feature type="region of interest" description="Disordered" evidence="1">
    <location>
        <begin position="201"/>
        <end position="232"/>
    </location>
</feature>
<protein>
    <submittedName>
        <fullName evidence="2">Uncharacterized protein</fullName>
    </submittedName>
</protein>
<evidence type="ECO:0000313" key="2">
    <source>
        <dbReference type="EMBL" id="POW23374.1"/>
    </source>
</evidence>
<gene>
    <name evidence="2" type="ORF">PSHT_00329</name>
</gene>
<organism evidence="2 3">
    <name type="scientific">Puccinia striiformis</name>
    <dbReference type="NCBI Taxonomy" id="27350"/>
    <lineage>
        <taxon>Eukaryota</taxon>
        <taxon>Fungi</taxon>
        <taxon>Dikarya</taxon>
        <taxon>Basidiomycota</taxon>
        <taxon>Pucciniomycotina</taxon>
        <taxon>Pucciniomycetes</taxon>
        <taxon>Pucciniales</taxon>
        <taxon>Pucciniaceae</taxon>
        <taxon>Puccinia</taxon>
    </lineage>
</organism>
<dbReference type="Proteomes" id="UP000238274">
    <property type="component" value="Unassembled WGS sequence"/>
</dbReference>
<feature type="compositionally biased region" description="Low complexity" evidence="1">
    <location>
        <begin position="201"/>
        <end position="212"/>
    </location>
</feature>
<evidence type="ECO:0000313" key="3">
    <source>
        <dbReference type="Proteomes" id="UP000238274"/>
    </source>
</evidence>
<keyword evidence="3" id="KW-1185">Reference proteome</keyword>
<dbReference type="AlphaFoldDB" id="A0A2S4WNR9"/>
<reference evidence="2 3" key="1">
    <citation type="submission" date="2017-12" db="EMBL/GenBank/DDBJ databases">
        <title>Gene loss provides genomic basis for host adaptation in cereal stripe rust fungi.</title>
        <authorList>
            <person name="Xia C."/>
        </authorList>
    </citation>
    <scope>NUCLEOTIDE SEQUENCE [LARGE SCALE GENOMIC DNA]</scope>
    <source>
        <strain evidence="2 3">93TX-2</strain>
    </source>
</reference>
<reference evidence="3" key="3">
    <citation type="journal article" date="2018" name="Mol. Plant Microbe Interact.">
        <title>Genome sequence resources for the wheat stripe rust pathogen (Puccinia striiformis f. sp. tritici) and the barley stripe rust pathogen (Puccinia striiformis f. sp. hordei).</title>
        <authorList>
            <person name="Xia C."/>
            <person name="Wang M."/>
            <person name="Yin C."/>
            <person name="Cornejo O.E."/>
            <person name="Hulbert S.H."/>
            <person name="Chen X."/>
        </authorList>
    </citation>
    <scope>NUCLEOTIDE SEQUENCE [LARGE SCALE GENOMIC DNA]</scope>
    <source>
        <strain evidence="3">93TX-2</strain>
    </source>
</reference>
<feature type="compositionally biased region" description="Polar residues" evidence="1">
    <location>
        <begin position="213"/>
        <end position="224"/>
    </location>
</feature>
<evidence type="ECO:0000256" key="1">
    <source>
        <dbReference type="SAM" id="MobiDB-lite"/>
    </source>
</evidence>
<reference evidence="3" key="2">
    <citation type="journal article" date="2018" name="BMC Genomics">
        <title>Genomic insights into host adaptation between the wheat stripe rust pathogen (Puccinia striiformis f. sp. tritici) and the barley stripe rust pathogen (Puccinia striiformis f. sp. hordei).</title>
        <authorList>
            <person name="Xia C."/>
            <person name="Wang M."/>
            <person name="Yin C."/>
            <person name="Cornejo O.E."/>
            <person name="Hulbert S.H."/>
            <person name="Chen X."/>
        </authorList>
    </citation>
    <scope>NUCLEOTIDE SEQUENCE [LARGE SCALE GENOMIC DNA]</scope>
    <source>
        <strain evidence="3">93TX-2</strain>
    </source>
</reference>
<dbReference type="EMBL" id="PKSM01000002">
    <property type="protein sequence ID" value="POW23374.1"/>
    <property type="molecule type" value="Genomic_DNA"/>
</dbReference>
<sequence length="365" mass="40381">MDDPYAKVKTKKIAEHQNDSLAIAVGEAEAIIPLQRLQARTTINPNADTSGDPLAACVSKLRKHLQGKSPSKPLEAIFLSDPARPGWALRVHHDRLWAWARVLEQKEAGNITEANQNVDYDTPPSGPFFSWEPRASVSPVRHIAGTSSFEEMSQVGRTTFSAATGSVASMTSPNTLASQDRIEPTKQHATAQTPLVVNQGSSNSISVHSNDSTDSVECLNQPNKSIDHPNRWSPTRQIPNIHPAVPQRPLGHTTSRRAAISCSAPSPPRKHHMKTKNLRPLTEEGRRFTLEEFFLHCHMEPDLSLVQSFLDIHQVAHWSFFRGKSVDFLFQLGWPLGPANHLFHGVNELEKTLVQPKGPNDSDSD</sequence>